<evidence type="ECO:0000313" key="6">
    <source>
        <dbReference type="Proteomes" id="UP000663829"/>
    </source>
</evidence>
<dbReference type="GO" id="GO:0016788">
    <property type="term" value="F:hydrolase activity, acting on ester bonds"/>
    <property type="evidence" value="ECO:0007669"/>
    <property type="project" value="InterPro"/>
</dbReference>
<evidence type="ECO:0008006" key="7">
    <source>
        <dbReference type="Google" id="ProtNLM"/>
    </source>
</evidence>
<dbReference type="OrthoDB" id="413993at2759"/>
<accession>A0A814A750</accession>
<dbReference type="SUPFAM" id="SSF51556">
    <property type="entry name" value="Metallo-dependent hydrolases"/>
    <property type="match status" value="1"/>
</dbReference>
<feature type="region of interest" description="Disordered" evidence="3">
    <location>
        <begin position="423"/>
        <end position="467"/>
    </location>
</feature>
<sequence length="957" mass="111525">MAGEEVVDERKRVVKKDFIKKYLIEIATKNALTRNLKQEEKHQQISDKSLRYNNDNDVKQTKHPESDNETIRRSVVRCTTNAHRQVKRPKTTNVRYRHVIYSNSQYDQQTPEQTQCKILSDSAEFLIKEEQHQENSHVSHAPYFDQSLSFDSVYPVKEEGNYLTRKNVNKNDNSINNNITYPNLRSTMFENQDRLWEDVLPSTKQISEHIPKTNHCLSTSRIILVRSPHEQQINTHPVQNPVRSVLINSNNDAQQSSFQSYHQKSTKRNIILNESNDAQHSSDSCNNNQHYKSQSSRTVLLNEQNFESQRKIVKLLQIKNNGTNFTSVPPLPLYNEKFHYNIEKPPRFHQNRFPQSSSNTINQDYINSLQCLVESDIKLEEISDNYHSLPLKTRQIIPSTDLIDEEHDINGSVIFTNSSYTESPSEKIKQQQSLNSLSSSPHQISFETNESNEQRQQFNSGTPSPEKVISTNVKQIDTVATSYSSQKQSQSPSNVVQKHTRNYHYQQQEQTSHLLSYNQHLSPRFQCLPVKKKEYNPIQQYQQDFLSKTYARLPHSLRLQDNKYQTQTAISQRQIQPLFQTNKTQTISSQACFSIYSNNDPNHINHSSSVSNGTRQRKNFQPKFNYSEHQEKSKPPRLREPGCCDEPCHDNNYDEIDSADAIKTFMKQKMIEIEERMKKNGLLSSLVDTHCHFDLLFDRLSCNKTTVTDYFDKEYKDLYLPNLKFEKAIQVYWRPNHLTRENWSHYSKYLDDPRVYGTCGVHPHWSNKWHRSCADDIERCLQHPKVLGIGECGLDFGPKNNCDEKDQRRAFIAQLQLAAKFSKPLVIHSREAYKLTFELMKEHLRQNHKIHLHCFCGRLEDANMFTNYFSELKLGLTPLISTNRGAVVRAIVKDLDLNRLLSETDSPYFVPEEMPGVKYAHPIFVYSVIEVIAQEKQLSLEQVAQQLRDNTRAVYGI</sequence>
<dbReference type="CDD" id="cd01310">
    <property type="entry name" value="TatD_DNAse"/>
    <property type="match status" value="1"/>
</dbReference>
<feature type="compositionally biased region" description="Low complexity" evidence="3">
    <location>
        <begin position="430"/>
        <end position="445"/>
    </location>
</feature>
<dbReference type="InterPro" id="IPR032466">
    <property type="entry name" value="Metal_Hydrolase"/>
</dbReference>
<dbReference type="EMBL" id="CAJOBC010001634">
    <property type="protein sequence ID" value="CAF3690051.1"/>
    <property type="molecule type" value="Genomic_DNA"/>
</dbReference>
<feature type="compositionally biased region" description="Polar residues" evidence="3">
    <location>
        <begin position="446"/>
        <end position="467"/>
    </location>
</feature>
<dbReference type="InterPro" id="IPR018228">
    <property type="entry name" value="DNase_TatD-rel_CS"/>
</dbReference>
<feature type="compositionally biased region" description="Basic and acidic residues" evidence="3">
    <location>
        <begin position="626"/>
        <end position="643"/>
    </location>
</feature>
<dbReference type="Proteomes" id="UP000663829">
    <property type="component" value="Unassembled WGS sequence"/>
</dbReference>
<feature type="region of interest" description="Disordered" evidence="3">
    <location>
        <begin position="36"/>
        <end position="70"/>
    </location>
</feature>
<comment type="caution">
    <text evidence="4">The sequence shown here is derived from an EMBL/GenBank/DDBJ whole genome shotgun (WGS) entry which is preliminary data.</text>
</comment>
<evidence type="ECO:0000256" key="1">
    <source>
        <dbReference type="ARBA" id="ARBA00009275"/>
    </source>
</evidence>
<name>A0A814A750_9BILA</name>
<evidence type="ECO:0000313" key="4">
    <source>
        <dbReference type="EMBL" id="CAF0908574.1"/>
    </source>
</evidence>
<evidence type="ECO:0000256" key="3">
    <source>
        <dbReference type="SAM" id="MobiDB-lite"/>
    </source>
</evidence>
<keyword evidence="2" id="KW-0378">Hydrolase</keyword>
<reference evidence="4" key="1">
    <citation type="submission" date="2021-02" db="EMBL/GenBank/DDBJ databases">
        <authorList>
            <person name="Nowell W R."/>
        </authorList>
    </citation>
    <scope>NUCLEOTIDE SEQUENCE</scope>
</reference>
<dbReference type="Gene3D" id="3.20.20.140">
    <property type="entry name" value="Metal-dependent hydrolases"/>
    <property type="match status" value="1"/>
</dbReference>
<gene>
    <name evidence="4" type="ORF">GPM918_LOCUS9022</name>
    <name evidence="5" type="ORF">SRO942_LOCUS9023</name>
</gene>
<evidence type="ECO:0000256" key="2">
    <source>
        <dbReference type="ARBA" id="ARBA00022801"/>
    </source>
</evidence>
<evidence type="ECO:0000313" key="5">
    <source>
        <dbReference type="EMBL" id="CAF3690051.1"/>
    </source>
</evidence>
<dbReference type="PANTHER" id="PTHR46363:SF1">
    <property type="entry name" value="DEOXYRIBONUCLEASE TATDN2-RELATED"/>
    <property type="match status" value="1"/>
</dbReference>
<organism evidence="4 6">
    <name type="scientific">Didymodactylos carnosus</name>
    <dbReference type="NCBI Taxonomy" id="1234261"/>
    <lineage>
        <taxon>Eukaryota</taxon>
        <taxon>Metazoa</taxon>
        <taxon>Spiralia</taxon>
        <taxon>Gnathifera</taxon>
        <taxon>Rotifera</taxon>
        <taxon>Eurotatoria</taxon>
        <taxon>Bdelloidea</taxon>
        <taxon>Philodinida</taxon>
        <taxon>Philodinidae</taxon>
        <taxon>Didymodactylos</taxon>
    </lineage>
</organism>
<dbReference type="PANTHER" id="PTHR46363">
    <property type="entry name" value="DEOXYRIBONUCLEASE TATDN2-RELATED"/>
    <property type="match status" value="1"/>
</dbReference>
<dbReference type="InterPro" id="IPR001130">
    <property type="entry name" value="TatD-like"/>
</dbReference>
<protein>
    <recommendedName>
        <fullName evidence="7">TatD</fullName>
    </recommendedName>
</protein>
<feature type="region of interest" description="Disordered" evidence="3">
    <location>
        <begin position="623"/>
        <end position="643"/>
    </location>
</feature>
<keyword evidence="6" id="KW-1185">Reference proteome</keyword>
<dbReference type="Pfam" id="PF01026">
    <property type="entry name" value="TatD_DNase"/>
    <property type="match status" value="1"/>
</dbReference>
<proteinExistence type="inferred from homology"/>
<comment type="similarity">
    <text evidence="1">Belongs to the metallo-dependent hydrolases superfamily. TatD-type hydrolase family.</text>
</comment>
<dbReference type="Proteomes" id="UP000681722">
    <property type="component" value="Unassembled WGS sequence"/>
</dbReference>
<dbReference type="PROSITE" id="PS01137">
    <property type="entry name" value="TATD_1"/>
    <property type="match status" value="1"/>
</dbReference>
<dbReference type="AlphaFoldDB" id="A0A814A750"/>
<dbReference type="EMBL" id="CAJNOQ010001634">
    <property type="protein sequence ID" value="CAF0908574.1"/>
    <property type="molecule type" value="Genomic_DNA"/>
</dbReference>